<dbReference type="Gene3D" id="1.10.630.10">
    <property type="entry name" value="Cytochrome P450"/>
    <property type="match status" value="1"/>
</dbReference>
<name>A0A136PQ92_9ACTN</name>
<dbReference type="SUPFAM" id="SSF48264">
    <property type="entry name" value="Cytochrome P450"/>
    <property type="match status" value="1"/>
</dbReference>
<evidence type="ECO:0000313" key="9">
    <source>
        <dbReference type="EMBL" id="KXK60639.1"/>
    </source>
</evidence>
<comment type="caution">
    <text evidence="9">The sequence shown here is derived from an EMBL/GenBank/DDBJ whole genome shotgun (WGS) entry which is preliminary data.</text>
</comment>
<dbReference type="PANTHER" id="PTHR24291:SF50">
    <property type="entry name" value="BIFUNCTIONAL ALBAFLAVENONE MONOOXYGENASE_TERPENE SYNTHASE"/>
    <property type="match status" value="1"/>
</dbReference>
<keyword evidence="10" id="KW-1185">Reference proteome</keyword>
<sequence length="438" mass="47809">MAGGVHAALLDAGARGGGEVVRLGLGPLRPYLVTHPTHVQQVLQERAETYRRGDDTAMWRSVRRFAGDGILAEGPTWAASRRILAPLFRSSRMGAVGGPMAAAVAAAVADLEPAAADGRPVDIGAALTGIATAGIMPAFFADRLTVADLHRITTAQEVVVTSMAPRMLLPFVPWWVRMPGDRRFDAAVRSIDDILFPVVRAVRRTPGDGDDVVSVLARARRPDGGVLDERQIRDDLVAMIGVTTETAPVVLTWLWPELANRPEVTARLYAEVDRVVGVGPVRVEHVEHLRYLRMVLDELLRLYPAGWLLPRRAVAADVLGGVRVEAGATVLLSPYVTQRMPLFWGPDAAEFDPDRFAPGRAEAEGRHRYAHHPFGIGMHRCLGEHLFHLEAALIVANLLHRFHFTTADPTVPAPRVATSLRPGRPVLLTLAPRRRPEE</sequence>
<dbReference type="PROSITE" id="PS00086">
    <property type="entry name" value="CYTOCHROME_P450"/>
    <property type="match status" value="1"/>
</dbReference>
<keyword evidence="2 7" id="KW-0349">Heme</keyword>
<dbReference type="GO" id="GO:0005506">
    <property type="term" value="F:iron ion binding"/>
    <property type="evidence" value="ECO:0007669"/>
    <property type="project" value="InterPro"/>
</dbReference>
<evidence type="ECO:0000256" key="5">
    <source>
        <dbReference type="ARBA" id="ARBA00023004"/>
    </source>
</evidence>
<dbReference type="GO" id="GO:0016705">
    <property type="term" value="F:oxidoreductase activity, acting on paired donors, with incorporation or reduction of molecular oxygen"/>
    <property type="evidence" value="ECO:0007669"/>
    <property type="project" value="InterPro"/>
</dbReference>
<dbReference type="AlphaFoldDB" id="A0A136PQ92"/>
<evidence type="ECO:0000256" key="1">
    <source>
        <dbReference type="ARBA" id="ARBA00010617"/>
    </source>
</evidence>
<dbReference type="Proteomes" id="UP000070620">
    <property type="component" value="Unassembled WGS sequence"/>
</dbReference>
<accession>A0A136PQ92</accession>
<comment type="cofactor">
    <cofactor evidence="7">
        <name>heme</name>
        <dbReference type="ChEBI" id="CHEBI:30413"/>
    </cofactor>
</comment>
<feature type="binding site" description="axial binding residue" evidence="7">
    <location>
        <position position="381"/>
    </location>
    <ligand>
        <name>heme</name>
        <dbReference type="ChEBI" id="CHEBI:30413"/>
    </ligand>
    <ligandPart>
        <name>Fe</name>
        <dbReference type="ChEBI" id="CHEBI:18248"/>
    </ligandPart>
</feature>
<dbReference type="GO" id="GO:0020037">
    <property type="term" value="F:heme binding"/>
    <property type="evidence" value="ECO:0007669"/>
    <property type="project" value="InterPro"/>
</dbReference>
<dbReference type="RefSeq" id="WP_067367533.1">
    <property type="nucleotide sequence ID" value="NZ_JBIUBN010000004.1"/>
</dbReference>
<dbReference type="PANTHER" id="PTHR24291">
    <property type="entry name" value="CYTOCHROME P450 FAMILY 4"/>
    <property type="match status" value="1"/>
</dbReference>
<organism evidence="9 10">
    <name type="scientific">Micromonospora rosaria</name>
    <dbReference type="NCBI Taxonomy" id="47874"/>
    <lineage>
        <taxon>Bacteria</taxon>
        <taxon>Bacillati</taxon>
        <taxon>Actinomycetota</taxon>
        <taxon>Actinomycetes</taxon>
        <taxon>Micromonosporales</taxon>
        <taxon>Micromonosporaceae</taxon>
        <taxon>Micromonospora</taxon>
    </lineage>
</organism>
<dbReference type="GO" id="GO:0004497">
    <property type="term" value="F:monooxygenase activity"/>
    <property type="evidence" value="ECO:0007669"/>
    <property type="project" value="UniProtKB-KW"/>
</dbReference>
<evidence type="ECO:0000313" key="10">
    <source>
        <dbReference type="Proteomes" id="UP000070620"/>
    </source>
</evidence>
<keyword evidence="4 8" id="KW-0560">Oxidoreductase</keyword>
<reference evidence="9 10" key="1">
    <citation type="submission" date="2016-01" db="EMBL/GenBank/DDBJ databases">
        <title>Whole genome sequence and analysis of Micromonospora rosaria DSM 803, which can produce antibacterial substance rosamicin.</title>
        <authorList>
            <person name="Yang H."/>
            <person name="He X."/>
            <person name="Zhu D."/>
        </authorList>
    </citation>
    <scope>NUCLEOTIDE SEQUENCE [LARGE SCALE GENOMIC DNA]</scope>
    <source>
        <strain evidence="9 10">DSM 803</strain>
    </source>
</reference>
<dbReference type="InterPro" id="IPR050196">
    <property type="entry name" value="Cytochrome_P450_Monoox"/>
</dbReference>
<evidence type="ECO:0000256" key="3">
    <source>
        <dbReference type="ARBA" id="ARBA00022723"/>
    </source>
</evidence>
<evidence type="ECO:0000256" key="2">
    <source>
        <dbReference type="ARBA" id="ARBA00022617"/>
    </source>
</evidence>
<evidence type="ECO:0000256" key="7">
    <source>
        <dbReference type="PIRSR" id="PIRSR602401-1"/>
    </source>
</evidence>
<dbReference type="OrthoDB" id="9764248at2"/>
<dbReference type="EMBL" id="LRQV01000064">
    <property type="protein sequence ID" value="KXK60639.1"/>
    <property type="molecule type" value="Genomic_DNA"/>
</dbReference>
<proteinExistence type="inferred from homology"/>
<protein>
    <submittedName>
        <fullName evidence="9">Cytochrome P450</fullName>
    </submittedName>
</protein>
<dbReference type="PRINTS" id="PR00463">
    <property type="entry name" value="EP450I"/>
</dbReference>
<dbReference type="InterPro" id="IPR036396">
    <property type="entry name" value="Cyt_P450_sf"/>
</dbReference>
<evidence type="ECO:0000256" key="4">
    <source>
        <dbReference type="ARBA" id="ARBA00023002"/>
    </source>
</evidence>
<keyword evidence="3 7" id="KW-0479">Metal-binding</keyword>
<dbReference type="InterPro" id="IPR001128">
    <property type="entry name" value="Cyt_P450"/>
</dbReference>
<keyword evidence="6 8" id="KW-0503">Monooxygenase</keyword>
<dbReference type="InterPro" id="IPR002401">
    <property type="entry name" value="Cyt_P450_E_grp-I"/>
</dbReference>
<gene>
    <name evidence="9" type="ORF">AWW66_17930</name>
</gene>
<keyword evidence="5 7" id="KW-0408">Iron</keyword>
<evidence type="ECO:0000256" key="8">
    <source>
        <dbReference type="RuleBase" id="RU000461"/>
    </source>
</evidence>
<dbReference type="InterPro" id="IPR017972">
    <property type="entry name" value="Cyt_P450_CS"/>
</dbReference>
<comment type="similarity">
    <text evidence="1 8">Belongs to the cytochrome P450 family.</text>
</comment>
<evidence type="ECO:0000256" key="6">
    <source>
        <dbReference type="ARBA" id="ARBA00023033"/>
    </source>
</evidence>
<dbReference type="PRINTS" id="PR00385">
    <property type="entry name" value="P450"/>
</dbReference>
<dbReference type="Pfam" id="PF00067">
    <property type="entry name" value="p450"/>
    <property type="match status" value="1"/>
</dbReference>